<comment type="function">
    <text evidence="3">Required for formate dehydrogenase (FDH) activity. Acts as a sulfur carrier protein that transfers sulfur from IscS to the molybdenum cofactor prior to its insertion into FDH.</text>
</comment>
<comment type="caution">
    <text evidence="4">The sequence shown here is derived from an EMBL/GenBank/DDBJ whole genome shotgun (WGS) entry which is preliminary data.</text>
</comment>
<gene>
    <name evidence="4" type="primary">fdhD_3</name>
    <name evidence="3" type="synonym">fdhD</name>
    <name evidence="4" type="ORF">ACWI_24330</name>
</gene>
<comment type="similarity">
    <text evidence="3">Belongs to the FdhD family.</text>
</comment>
<comment type="subcellular location">
    <subcellularLocation>
        <location evidence="3">Cytoplasm</location>
    </subcellularLocation>
</comment>
<dbReference type="Gene3D" id="3.40.140.10">
    <property type="entry name" value="Cytidine Deaminase, domain 2"/>
    <property type="match status" value="1"/>
</dbReference>
<dbReference type="GO" id="GO:0006777">
    <property type="term" value="P:Mo-molybdopterin cofactor biosynthetic process"/>
    <property type="evidence" value="ECO:0007669"/>
    <property type="project" value="UniProtKB-UniRule"/>
</dbReference>
<keyword evidence="2 3" id="KW-0501">Molybdenum cofactor biosynthesis</keyword>
<dbReference type="OrthoDB" id="9782042at2"/>
<dbReference type="PANTHER" id="PTHR30592">
    <property type="entry name" value="FORMATE DEHYDROGENASE"/>
    <property type="match status" value="1"/>
</dbReference>
<evidence type="ECO:0000256" key="1">
    <source>
        <dbReference type="ARBA" id="ARBA00022490"/>
    </source>
</evidence>
<dbReference type="Proteomes" id="UP000176244">
    <property type="component" value="Unassembled WGS sequence"/>
</dbReference>
<dbReference type="HAMAP" id="MF_00187">
    <property type="entry name" value="FdhD"/>
    <property type="match status" value="1"/>
</dbReference>
<dbReference type="GO" id="GO:0097163">
    <property type="term" value="F:sulfur carrier activity"/>
    <property type="evidence" value="ECO:0007669"/>
    <property type="project" value="UniProtKB-UniRule"/>
</dbReference>
<dbReference type="EMBL" id="LKEU01000033">
    <property type="protein sequence ID" value="OFV70228.1"/>
    <property type="molecule type" value="Genomic_DNA"/>
</dbReference>
<evidence type="ECO:0000256" key="2">
    <source>
        <dbReference type="ARBA" id="ARBA00023150"/>
    </source>
</evidence>
<name>A0A1F2PFZ2_9FIRM</name>
<dbReference type="AlphaFoldDB" id="A0A1F2PFZ2"/>
<sequence>MEDLIYENYEILEISKVDQVCKLTETTKKVITEISLKVMVNGEELVSLLCLNQCPEELALGFLYSEGVINAYSDVESISYNDMLFAVIITLKKDILINRQESLRSITSGCGKCYTYINPLKQSQYCSIETEKTFSLNTILQVMKDFLTSSKIFMEVGGVHSVLFYHPDYQILNEDIGRHNCFDKITGILLKAGRLDLASESILFVSGRISSEIMTKAVRLGTPILVSRSTPTTAAIRLAKQYNMTLLGYVRGNKGYVYASPERLAL</sequence>
<keyword evidence="1 3" id="KW-0963">Cytoplasm</keyword>
<dbReference type="NCBIfam" id="TIGR00129">
    <property type="entry name" value="fdhD_narQ"/>
    <property type="match status" value="1"/>
</dbReference>
<dbReference type="PANTHER" id="PTHR30592:SF1">
    <property type="entry name" value="SULFUR CARRIER PROTEIN FDHD"/>
    <property type="match status" value="1"/>
</dbReference>
<dbReference type="InterPro" id="IPR016193">
    <property type="entry name" value="Cytidine_deaminase-like"/>
</dbReference>
<proteinExistence type="inferred from homology"/>
<comment type="caution">
    <text evidence="3">Lacks conserved residue(s) required for the propagation of feature annotation.</text>
</comment>
<dbReference type="SUPFAM" id="SSF53927">
    <property type="entry name" value="Cytidine deaminase-like"/>
    <property type="match status" value="1"/>
</dbReference>
<evidence type="ECO:0000313" key="4">
    <source>
        <dbReference type="EMBL" id="OFV70228.1"/>
    </source>
</evidence>
<dbReference type="GO" id="GO:0016783">
    <property type="term" value="F:sulfurtransferase activity"/>
    <property type="evidence" value="ECO:0007669"/>
    <property type="project" value="InterPro"/>
</dbReference>
<dbReference type="GO" id="GO:0005737">
    <property type="term" value="C:cytoplasm"/>
    <property type="evidence" value="ECO:0007669"/>
    <property type="project" value="UniProtKB-SubCell"/>
</dbReference>
<dbReference type="InterPro" id="IPR003786">
    <property type="entry name" value="FdhD"/>
</dbReference>
<organism evidence="4 5">
    <name type="scientific">Acetobacterium wieringae</name>
    <dbReference type="NCBI Taxonomy" id="52694"/>
    <lineage>
        <taxon>Bacteria</taxon>
        <taxon>Bacillati</taxon>
        <taxon>Bacillota</taxon>
        <taxon>Clostridia</taxon>
        <taxon>Eubacteriales</taxon>
        <taxon>Eubacteriaceae</taxon>
        <taxon>Acetobacterium</taxon>
    </lineage>
</organism>
<evidence type="ECO:0000256" key="3">
    <source>
        <dbReference type="HAMAP-Rule" id="MF_00187"/>
    </source>
</evidence>
<dbReference type="Pfam" id="PF02634">
    <property type="entry name" value="FdhD-NarQ"/>
    <property type="match status" value="1"/>
</dbReference>
<dbReference type="Gene3D" id="3.10.20.10">
    <property type="match status" value="1"/>
</dbReference>
<accession>A0A1F2PFZ2</accession>
<dbReference type="PIRSF" id="PIRSF015626">
    <property type="entry name" value="FdhD"/>
    <property type="match status" value="1"/>
</dbReference>
<protein>
    <recommendedName>
        <fullName evidence="3">Sulfur carrier protein FdhD</fullName>
    </recommendedName>
</protein>
<feature type="active site" description="Cysteine persulfide intermediate" evidence="3">
    <location>
        <position position="110"/>
    </location>
</feature>
<dbReference type="RefSeq" id="WP_070371705.1">
    <property type="nucleotide sequence ID" value="NZ_LKEU01000033.1"/>
</dbReference>
<dbReference type="STRING" id="52694.ACWI_24330"/>
<reference evidence="4 5" key="1">
    <citation type="submission" date="2015-09" db="EMBL/GenBank/DDBJ databases">
        <title>Genome sequence of Acetobacterium wieringae DSM 1911.</title>
        <authorList>
            <person name="Poehlein A."/>
            <person name="Bengelsdorf F.R."/>
            <person name="Schiel-Bengelsdorf B."/>
            <person name="Duerre P."/>
            <person name="Daniel R."/>
        </authorList>
    </citation>
    <scope>NUCLEOTIDE SEQUENCE [LARGE SCALE GENOMIC DNA]</scope>
    <source>
        <strain evidence="4 5">DSM 1911</strain>
    </source>
</reference>
<evidence type="ECO:0000313" key="5">
    <source>
        <dbReference type="Proteomes" id="UP000176244"/>
    </source>
</evidence>